<dbReference type="PANTHER" id="PTHR31190">
    <property type="entry name" value="DNA-BINDING DOMAIN"/>
    <property type="match status" value="1"/>
</dbReference>
<evidence type="ECO:0000313" key="9">
    <source>
        <dbReference type="EMBL" id="MPA57903.1"/>
    </source>
</evidence>
<dbReference type="FunFam" id="3.30.730.10:FF:000001">
    <property type="entry name" value="Ethylene-responsive transcription factor 2"/>
    <property type="match status" value="1"/>
</dbReference>
<proteinExistence type="predicted"/>
<dbReference type="GO" id="GO:0005634">
    <property type="term" value="C:nucleus"/>
    <property type="evidence" value="ECO:0007669"/>
    <property type="project" value="UniProtKB-SubCell"/>
</dbReference>
<dbReference type="AlphaFoldDB" id="A0A5B7ARX4"/>
<dbReference type="Pfam" id="PF00847">
    <property type="entry name" value="AP2"/>
    <property type="match status" value="1"/>
</dbReference>
<comment type="subcellular location">
    <subcellularLocation>
        <location evidence="1">Nucleus</location>
    </subcellularLocation>
</comment>
<evidence type="ECO:0000259" key="8">
    <source>
        <dbReference type="PROSITE" id="PS51032"/>
    </source>
</evidence>
<evidence type="ECO:0000256" key="5">
    <source>
        <dbReference type="ARBA" id="ARBA00023163"/>
    </source>
</evidence>
<keyword evidence="4" id="KW-0238">DNA-binding</keyword>
<evidence type="ECO:0000256" key="4">
    <source>
        <dbReference type="ARBA" id="ARBA00023125"/>
    </source>
</evidence>
<evidence type="ECO:0000256" key="7">
    <source>
        <dbReference type="SAM" id="MobiDB-lite"/>
    </source>
</evidence>
<dbReference type="InterPro" id="IPR044808">
    <property type="entry name" value="ERF_plant"/>
</dbReference>
<dbReference type="CDD" id="cd00018">
    <property type="entry name" value="AP2"/>
    <property type="match status" value="1"/>
</dbReference>
<dbReference type="InterPro" id="IPR036955">
    <property type="entry name" value="AP2/ERF_dom_sf"/>
</dbReference>
<feature type="domain" description="AP2/ERF" evidence="8">
    <location>
        <begin position="189"/>
        <end position="246"/>
    </location>
</feature>
<dbReference type="PRINTS" id="PR00367">
    <property type="entry name" value="ETHRSPELEMNT"/>
</dbReference>
<feature type="region of interest" description="Disordered" evidence="7">
    <location>
        <begin position="356"/>
        <end position="401"/>
    </location>
</feature>
<evidence type="ECO:0000256" key="3">
    <source>
        <dbReference type="ARBA" id="ARBA00023015"/>
    </source>
</evidence>
<organism evidence="9">
    <name type="scientific">Davidia involucrata</name>
    <name type="common">Dove tree</name>
    <dbReference type="NCBI Taxonomy" id="16924"/>
    <lineage>
        <taxon>Eukaryota</taxon>
        <taxon>Viridiplantae</taxon>
        <taxon>Streptophyta</taxon>
        <taxon>Embryophyta</taxon>
        <taxon>Tracheophyta</taxon>
        <taxon>Spermatophyta</taxon>
        <taxon>Magnoliopsida</taxon>
        <taxon>eudicotyledons</taxon>
        <taxon>Gunneridae</taxon>
        <taxon>Pentapetalae</taxon>
        <taxon>asterids</taxon>
        <taxon>Cornales</taxon>
        <taxon>Nyssaceae</taxon>
        <taxon>Davidia</taxon>
    </lineage>
</organism>
<dbReference type="SUPFAM" id="SSF54171">
    <property type="entry name" value="DNA-binding domain"/>
    <property type="match status" value="1"/>
</dbReference>
<dbReference type="InterPro" id="IPR016177">
    <property type="entry name" value="DNA-bd_dom_sf"/>
</dbReference>
<dbReference type="SMART" id="SM00380">
    <property type="entry name" value="AP2"/>
    <property type="match status" value="1"/>
</dbReference>
<sequence length="401" mass="43126">MCLLKVANPRDSGEYVRFPPTDTTDEGEPPQELLSSAAMPVFAGYCQSREMSAMVTALTHVVSGQRSGDRGGYRPDMSGAATSSFAGGSGIYSANSPSSAYSSSSSGSWAGQKRGREEECATLFSEQIQRVNRGFSEFRGSHAESSSITTAPEVDSNIVTPNTTTTTMPQTQSTETAASYEETGERRRRYRGVRQRPWGKWAAEIRDPHKAARVWLGTFETAEAAAKAYDEAALRFRGNRAKLNFPENVRLLPPPQVSPATPLTISRTPAAHLTATPPPSAFFQSQPFQGSDIARDYWEYSQLLQSNGNFHGQQPTNTSLLQQMFNASSFASLHSQSLAASYSSSLGSPSVTSSTSSYPLLFSDQQPPGNFRPPGSPNQGGGSVFPSPSWTGSGHYPPSSS</sequence>
<dbReference type="InterPro" id="IPR001471">
    <property type="entry name" value="AP2/ERF_dom"/>
</dbReference>
<dbReference type="EMBL" id="GHES01027344">
    <property type="protein sequence ID" value="MPA57903.1"/>
    <property type="molecule type" value="Transcribed_RNA"/>
</dbReference>
<dbReference type="GO" id="GO:0006952">
    <property type="term" value="P:defense response"/>
    <property type="evidence" value="ECO:0007669"/>
    <property type="project" value="UniProtKB-KW"/>
</dbReference>
<dbReference type="PROSITE" id="PS51032">
    <property type="entry name" value="AP2_ERF"/>
    <property type="match status" value="1"/>
</dbReference>
<keyword evidence="6" id="KW-0539">Nucleus</keyword>
<dbReference type="Gene3D" id="3.30.730.10">
    <property type="entry name" value="AP2/ERF domain"/>
    <property type="match status" value="1"/>
</dbReference>
<feature type="compositionally biased region" description="Low complexity" evidence="7">
    <location>
        <begin position="160"/>
        <end position="176"/>
    </location>
</feature>
<name>A0A5B7ARX4_DAVIN</name>
<feature type="compositionally biased region" description="Polar residues" evidence="7">
    <location>
        <begin position="386"/>
        <end position="401"/>
    </location>
</feature>
<feature type="region of interest" description="Disordered" evidence="7">
    <location>
        <begin position="141"/>
        <end position="188"/>
    </location>
</feature>
<gene>
    <name evidence="9" type="ORF">Din_027344</name>
</gene>
<keyword evidence="3" id="KW-0805">Transcription regulation</keyword>
<keyword evidence="2" id="KW-0611">Plant defense</keyword>
<dbReference type="GO" id="GO:0009873">
    <property type="term" value="P:ethylene-activated signaling pathway"/>
    <property type="evidence" value="ECO:0007669"/>
    <property type="project" value="InterPro"/>
</dbReference>
<accession>A0A5B7ARX4</accession>
<reference evidence="9" key="1">
    <citation type="submission" date="2019-08" db="EMBL/GenBank/DDBJ databases">
        <title>Reference gene set and small RNA set construction with multiple tissues from Davidia involucrata Baill.</title>
        <authorList>
            <person name="Yang H."/>
            <person name="Zhou C."/>
            <person name="Li G."/>
            <person name="Wang J."/>
            <person name="Gao P."/>
            <person name="Wang M."/>
            <person name="Wang R."/>
            <person name="Zhao Y."/>
        </authorList>
    </citation>
    <scope>NUCLEOTIDE SEQUENCE</scope>
    <source>
        <tissue evidence="9">Mixed with DoveR01_LX</tissue>
    </source>
</reference>
<protein>
    <submittedName>
        <fullName evidence="9">Putative ethylene-responsive transcription factor ABR1</fullName>
    </submittedName>
</protein>
<evidence type="ECO:0000256" key="6">
    <source>
        <dbReference type="ARBA" id="ARBA00023242"/>
    </source>
</evidence>
<evidence type="ECO:0000256" key="2">
    <source>
        <dbReference type="ARBA" id="ARBA00022821"/>
    </source>
</evidence>
<dbReference type="GO" id="GO:0003677">
    <property type="term" value="F:DNA binding"/>
    <property type="evidence" value="ECO:0007669"/>
    <property type="project" value="UniProtKB-KW"/>
</dbReference>
<dbReference type="PANTHER" id="PTHR31190:SF421">
    <property type="entry name" value="ETHYLENE-RESPONSIVE TRANSCRIPTION FACTOR ERF110"/>
    <property type="match status" value="1"/>
</dbReference>
<dbReference type="GO" id="GO:0003700">
    <property type="term" value="F:DNA-binding transcription factor activity"/>
    <property type="evidence" value="ECO:0007669"/>
    <property type="project" value="InterPro"/>
</dbReference>
<keyword evidence="5" id="KW-0804">Transcription</keyword>
<evidence type="ECO:0000256" key="1">
    <source>
        <dbReference type="ARBA" id="ARBA00004123"/>
    </source>
</evidence>